<evidence type="ECO:0000313" key="3">
    <source>
        <dbReference type="Proteomes" id="UP000812287"/>
    </source>
</evidence>
<dbReference type="InterPro" id="IPR036779">
    <property type="entry name" value="LysM_dom_sf"/>
</dbReference>
<proteinExistence type="predicted"/>
<dbReference type="Proteomes" id="UP000812287">
    <property type="component" value="Unassembled WGS sequence"/>
</dbReference>
<dbReference type="GeneID" id="66105719"/>
<dbReference type="PROSITE" id="PS51782">
    <property type="entry name" value="LYSM"/>
    <property type="match status" value="1"/>
</dbReference>
<evidence type="ECO:0000313" key="2">
    <source>
        <dbReference type="EMBL" id="KAG7444175.1"/>
    </source>
</evidence>
<dbReference type="Gene3D" id="3.10.350.10">
    <property type="entry name" value="LysM domain"/>
    <property type="match status" value="1"/>
</dbReference>
<dbReference type="OrthoDB" id="5985073at2759"/>
<protein>
    <recommendedName>
        <fullName evidence="1">LysM domain-containing protein</fullName>
    </recommendedName>
</protein>
<sequence length="192" mass="20959">MPCHLSPGSLPVPTKLHSHVHPHWSRSPLHHEILLQCLQVANCVRNYTVQLGDTCDPILAAQNSSSFPRFPCLRECILSSLFLKVLCLGIVGQDCTDTYVVASEDSCVAIAAADGTTYDILLANNPNVVSTCANIYPGEESLGYGVVIYVELTIYRSCASHLKMYMCNTDEIRNSSSWPLLSITGITNFPNG</sequence>
<dbReference type="EMBL" id="MU250541">
    <property type="protein sequence ID" value="KAG7444175.1"/>
    <property type="molecule type" value="Genomic_DNA"/>
</dbReference>
<keyword evidence="3" id="KW-1185">Reference proteome</keyword>
<organism evidence="2 3">
    <name type="scientific">Guyanagaster necrorhizus</name>
    <dbReference type="NCBI Taxonomy" id="856835"/>
    <lineage>
        <taxon>Eukaryota</taxon>
        <taxon>Fungi</taxon>
        <taxon>Dikarya</taxon>
        <taxon>Basidiomycota</taxon>
        <taxon>Agaricomycotina</taxon>
        <taxon>Agaricomycetes</taxon>
        <taxon>Agaricomycetidae</taxon>
        <taxon>Agaricales</taxon>
        <taxon>Marasmiineae</taxon>
        <taxon>Physalacriaceae</taxon>
        <taxon>Guyanagaster</taxon>
    </lineage>
</organism>
<dbReference type="InterPro" id="IPR018392">
    <property type="entry name" value="LysM"/>
</dbReference>
<accession>A0A9P7VP82</accession>
<dbReference type="CDD" id="cd00118">
    <property type="entry name" value="LysM"/>
    <property type="match status" value="1"/>
</dbReference>
<comment type="caution">
    <text evidence="2">The sequence shown here is derived from an EMBL/GenBank/DDBJ whole genome shotgun (WGS) entry which is preliminary data.</text>
</comment>
<dbReference type="SUPFAM" id="SSF54106">
    <property type="entry name" value="LysM domain"/>
    <property type="match status" value="1"/>
</dbReference>
<gene>
    <name evidence="2" type="ORF">BT62DRAFT_900467</name>
</gene>
<dbReference type="AlphaFoldDB" id="A0A9P7VP82"/>
<reference evidence="2" key="1">
    <citation type="submission" date="2020-11" db="EMBL/GenBank/DDBJ databases">
        <title>Adaptations for nitrogen fixation in a non-lichenized fungal sporocarp promotes dispersal by wood-feeding termites.</title>
        <authorList>
            <consortium name="DOE Joint Genome Institute"/>
            <person name="Koch R.A."/>
            <person name="Yoon G."/>
            <person name="Arayal U."/>
            <person name="Lail K."/>
            <person name="Amirebrahimi M."/>
            <person name="Labutti K."/>
            <person name="Lipzen A."/>
            <person name="Riley R."/>
            <person name="Barry K."/>
            <person name="Henrissat B."/>
            <person name="Grigoriev I.V."/>
            <person name="Herr J.R."/>
            <person name="Aime M.C."/>
        </authorList>
    </citation>
    <scope>NUCLEOTIDE SEQUENCE</scope>
    <source>
        <strain evidence="2">MCA 3950</strain>
    </source>
</reference>
<dbReference type="RefSeq" id="XP_043037675.1">
    <property type="nucleotide sequence ID" value="XM_043183422.1"/>
</dbReference>
<dbReference type="Pfam" id="PF01476">
    <property type="entry name" value="LysM"/>
    <property type="match status" value="1"/>
</dbReference>
<feature type="domain" description="LysM" evidence="1">
    <location>
        <begin position="97"/>
        <end position="143"/>
    </location>
</feature>
<name>A0A9P7VP82_9AGAR</name>
<evidence type="ECO:0000259" key="1">
    <source>
        <dbReference type="PROSITE" id="PS51782"/>
    </source>
</evidence>